<dbReference type="WBParaSite" id="SVE_0587300.1">
    <property type="protein sequence ID" value="SVE_0587300.1"/>
    <property type="gene ID" value="SVE_0587300"/>
</dbReference>
<dbReference type="STRING" id="75913.A0A0K0FAL8"/>
<reference evidence="2" key="1">
    <citation type="submission" date="2014-07" db="EMBL/GenBank/DDBJ databases">
        <authorList>
            <person name="Martin A.A"/>
            <person name="De Silva N."/>
        </authorList>
    </citation>
    <scope>NUCLEOTIDE SEQUENCE</scope>
</reference>
<feature type="transmembrane region" description="Helical" evidence="1">
    <location>
        <begin position="138"/>
        <end position="157"/>
    </location>
</feature>
<keyword evidence="1" id="KW-0472">Membrane</keyword>
<evidence type="ECO:0000313" key="2">
    <source>
        <dbReference type="Proteomes" id="UP000035680"/>
    </source>
</evidence>
<feature type="transmembrane region" description="Helical" evidence="1">
    <location>
        <begin position="221"/>
        <end position="243"/>
    </location>
</feature>
<evidence type="ECO:0000313" key="3">
    <source>
        <dbReference type="WBParaSite" id="SVE_0587300.1"/>
    </source>
</evidence>
<reference evidence="3" key="2">
    <citation type="submission" date="2015-08" db="UniProtKB">
        <authorList>
            <consortium name="WormBaseParasite"/>
        </authorList>
    </citation>
    <scope>IDENTIFICATION</scope>
</reference>
<dbReference type="Proteomes" id="UP000035680">
    <property type="component" value="Unassembled WGS sequence"/>
</dbReference>
<dbReference type="AlphaFoldDB" id="A0A0K0FAL8"/>
<protein>
    <submittedName>
        <fullName evidence="3">Serpentine receptor class gamma</fullName>
    </submittedName>
</protein>
<accession>A0A0K0FAL8</accession>
<keyword evidence="1" id="KW-0812">Transmembrane</keyword>
<dbReference type="PANTHER" id="PTHR31748:SF1">
    <property type="entry name" value="SERPENTINE RECEPTOR, CLASS V"/>
    <property type="match status" value="1"/>
</dbReference>
<dbReference type="InterPro" id="IPR019426">
    <property type="entry name" value="7TM_GPCR_serpentine_rcpt_Srv"/>
</dbReference>
<dbReference type="Pfam" id="PF10323">
    <property type="entry name" value="7TM_GPCR_Srv"/>
    <property type="match status" value="1"/>
</dbReference>
<evidence type="ECO:0000256" key="1">
    <source>
        <dbReference type="SAM" id="Phobius"/>
    </source>
</evidence>
<keyword evidence="2" id="KW-1185">Reference proteome</keyword>
<dbReference type="PANTHER" id="PTHR31748">
    <property type="entry name" value="SERPENTINE RECEPTOR, CLASS V"/>
    <property type="match status" value="1"/>
</dbReference>
<feature type="transmembrane region" description="Helical" evidence="1">
    <location>
        <begin position="50"/>
        <end position="72"/>
    </location>
</feature>
<sequence>MNAFYTTFIIGFCVDLFEIIKSKFIVSFPSFELFLDFYKTSNIPKYCVPIFGYTVTFAAALGIFCITLNRAIAISFPIFYRFKWSRYTLLITFLIQFLLPILVFHYEFGVEAKLKYDNITGNYAFGMKDAEVSKKNNTIAPIFSTFILSSQISLSLLSLYKLLIEKVKTKSTLEYKVLYYSVIYSAVATIGISIICLRFWIKFAGVNSSNVNLQNYGQLLGTYSSTVATTCQPYLMLIINVNVRKRYLNFYLKNKKSTTTKTPGTRKKTLT</sequence>
<name>A0A0K0FAL8_STRVS</name>
<proteinExistence type="predicted"/>
<feature type="transmembrane region" description="Helical" evidence="1">
    <location>
        <begin position="84"/>
        <end position="106"/>
    </location>
</feature>
<feature type="transmembrane region" description="Helical" evidence="1">
    <location>
        <begin position="177"/>
        <end position="201"/>
    </location>
</feature>
<keyword evidence="1" id="KW-1133">Transmembrane helix</keyword>
<organism evidence="2 3">
    <name type="scientific">Strongyloides venezuelensis</name>
    <name type="common">Threadworm</name>
    <dbReference type="NCBI Taxonomy" id="75913"/>
    <lineage>
        <taxon>Eukaryota</taxon>
        <taxon>Metazoa</taxon>
        <taxon>Ecdysozoa</taxon>
        <taxon>Nematoda</taxon>
        <taxon>Chromadorea</taxon>
        <taxon>Rhabditida</taxon>
        <taxon>Tylenchina</taxon>
        <taxon>Panagrolaimomorpha</taxon>
        <taxon>Strongyloidoidea</taxon>
        <taxon>Strongyloididae</taxon>
        <taxon>Strongyloides</taxon>
    </lineage>
</organism>